<dbReference type="EMBL" id="CP048659">
    <property type="protein sequence ID" value="QOW45613.1"/>
    <property type="molecule type" value="Genomic_DNA"/>
</dbReference>
<name>A0A4Q4H0M2_9GAMM</name>
<dbReference type="OrthoDB" id="6712943at2"/>
<feature type="domain" description="Surface-adhesin protein E-like" evidence="1">
    <location>
        <begin position="24"/>
        <end position="131"/>
    </location>
</feature>
<dbReference type="InterPro" id="IPR031939">
    <property type="entry name" value="Adhesin_E-like"/>
</dbReference>
<dbReference type="RefSeq" id="WP_130072752.1">
    <property type="nucleotide sequence ID" value="NZ_CP048659.1"/>
</dbReference>
<reference evidence="2 3" key="1">
    <citation type="submission" date="2020-02" db="EMBL/GenBank/DDBJ databases">
        <title>Tigecycline-resistant Acinetobacter species from pigs and migratory birds.</title>
        <authorList>
            <person name="Chen C."/>
            <person name="Sun J."/>
            <person name="Liao X.-P."/>
            <person name="Liu Y.-H."/>
        </authorList>
    </citation>
    <scope>NUCLEOTIDE SEQUENCE [LARGE SCALE GENOMIC DNA]</scope>
    <source>
        <strain evidence="2 3">YH12207_T</strain>
    </source>
</reference>
<dbReference type="Proteomes" id="UP000593966">
    <property type="component" value="Chromosome"/>
</dbReference>
<dbReference type="Pfam" id="PF16747">
    <property type="entry name" value="Adhesin_E"/>
    <property type="match status" value="1"/>
</dbReference>
<evidence type="ECO:0000259" key="1">
    <source>
        <dbReference type="Pfam" id="PF16747"/>
    </source>
</evidence>
<sequence length="146" mass="16672">MSSIKYAIFGISLLIPALSYANDWIRITSSDESHLYLNVPSIKEKKQYNQTLVQGWLKSVIFNDLTQDGLAVGDYYMTLYQADCNEQKFGTITQTKYKKDKVFGQSYQPYSVNMQYAIPETIGESILESLCLANEIKQGRMNPNDE</sequence>
<evidence type="ECO:0000313" key="3">
    <source>
        <dbReference type="Proteomes" id="UP000593966"/>
    </source>
</evidence>
<proteinExistence type="predicted"/>
<dbReference type="AlphaFoldDB" id="A0A4Q4H0M2"/>
<evidence type="ECO:0000313" key="2">
    <source>
        <dbReference type="EMBL" id="QOW45613.1"/>
    </source>
</evidence>
<organism evidence="2 3">
    <name type="scientific">Acinetobacter piscicola</name>
    <dbReference type="NCBI Taxonomy" id="2006115"/>
    <lineage>
        <taxon>Bacteria</taxon>
        <taxon>Pseudomonadati</taxon>
        <taxon>Pseudomonadota</taxon>
        <taxon>Gammaproteobacteria</taxon>
        <taxon>Moraxellales</taxon>
        <taxon>Moraxellaceae</taxon>
        <taxon>Acinetobacter</taxon>
    </lineage>
</organism>
<protein>
    <recommendedName>
        <fullName evidence="1">Surface-adhesin protein E-like domain-containing protein</fullName>
    </recommendedName>
</protein>
<gene>
    <name evidence="2" type="ORF">G0028_06710</name>
</gene>
<accession>A0A4Q4H0M2</accession>
<keyword evidence="3" id="KW-1185">Reference proteome</keyword>